<evidence type="ECO:0000256" key="3">
    <source>
        <dbReference type="ARBA" id="ARBA00022989"/>
    </source>
</evidence>
<feature type="transmembrane region" description="Helical" evidence="5">
    <location>
        <begin position="376"/>
        <end position="394"/>
    </location>
</feature>
<dbReference type="PROSITE" id="PS50850">
    <property type="entry name" value="MFS"/>
    <property type="match status" value="1"/>
</dbReference>
<feature type="transmembrane region" description="Helical" evidence="5">
    <location>
        <begin position="221"/>
        <end position="243"/>
    </location>
</feature>
<dbReference type="HOGENOM" id="CLU_684563_0_0_7"/>
<feature type="transmembrane region" description="Helical" evidence="5">
    <location>
        <begin position="12"/>
        <end position="34"/>
    </location>
</feature>
<organism evidence="7 8">
    <name type="scientific">Entotheonella factor</name>
    <dbReference type="NCBI Taxonomy" id="1429438"/>
    <lineage>
        <taxon>Bacteria</taxon>
        <taxon>Pseudomonadati</taxon>
        <taxon>Nitrospinota/Tectimicrobiota group</taxon>
        <taxon>Candidatus Tectimicrobiota</taxon>
        <taxon>Candidatus Entotheonellia</taxon>
        <taxon>Candidatus Entotheonellales</taxon>
        <taxon>Candidatus Entotheonellaceae</taxon>
        <taxon>Candidatus Entotheonella</taxon>
    </lineage>
</organism>
<feature type="domain" description="Major facilitator superfamily (MFS) profile" evidence="6">
    <location>
        <begin position="1"/>
        <end position="399"/>
    </location>
</feature>
<keyword evidence="2 5" id="KW-0812">Transmembrane</keyword>
<keyword evidence="8" id="KW-1185">Reference proteome</keyword>
<sequence length="402" mass="43725">MHASDTARFERRLYLFTFVRAIWFYLPVLVHHIVGELRAAGTEQPHTLAMSTLVIFSIGMLMAEYPSGVFADWAGRKRALALSCVFNIAAASLYAVSSSLIALFAGQFIFGLSSAFRSGSDSALLHSHLERAGVPEHYRVALARLRMASNSGIVIGCFTGGFLYAWWPPSVFVGTALFSLVALVLLYGLEEPPRPTVHGNYLGVLRASLVQVRDHPAVRDILLLGGFGSTFFFFLFWTLQSYLVEIGAPVERNGFVVGTTSLLSAISLTALSWLAASQRRHRVAMGGLLFSIPFALLVAAVAYRAGWLWLGAIVLLMTAMGQVLFRNLANIRLQELVPDSVRASLASLTSWLASLLYVPVFPIGGALLDAWGIDGGHAAIAALVLLPSLPLYMLERRHSVVC</sequence>
<dbReference type="InterPro" id="IPR005829">
    <property type="entry name" value="Sugar_transporter_CS"/>
</dbReference>
<dbReference type="InterPro" id="IPR020846">
    <property type="entry name" value="MFS_dom"/>
</dbReference>
<dbReference type="GO" id="GO:0022857">
    <property type="term" value="F:transmembrane transporter activity"/>
    <property type="evidence" value="ECO:0007669"/>
    <property type="project" value="InterPro"/>
</dbReference>
<dbReference type="PANTHER" id="PTHR23530:SF1">
    <property type="entry name" value="PERMEASE, MAJOR FACILITATOR SUPERFAMILY-RELATED"/>
    <property type="match status" value="1"/>
</dbReference>
<feature type="transmembrane region" description="Helical" evidence="5">
    <location>
        <begin position="283"/>
        <end position="301"/>
    </location>
</feature>
<evidence type="ECO:0000256" key="2">
    <source>
        <dbReference type="ARBA" id="ARBA00022692"/>
    </source>
</evidence>
<dbReference type="InterPro" id="IPR036259">
    <property type="entry name" value="MFS_trans_sf"/>
</dbReference>
<protein>
    <recommendedName>
        <fullName evidence="6">Major facilitator superfamily (MFS) profile domain-containing protein</fullName>
    </recommendedName>
</protein>
<dbReference type="AlphaFoldDB" id="W4LUE1"/>
<dbReference type="PROSITE" id="PS00216">
    <property type="entry name" value="SUGAR_TRANSPORT_1"/>
    <property type="match status" value="1"/>
</dbReference>
<dbReference type="Pfam" id="PF07690">
    <property type="entry name" value="MFS_1"/>
    <property type="match status" value="1"/>
</dbReference>
<dbReference type="InterPro" id="IPR011701">
    <property type="entry name" value="MFS"/>
</dbReference>
<comment type="subcellular location">
    <subcellularLocation>
        <location evidence="1">Membrane</location>
        <topology evidence="1">Multi-pass membrane protein</topology>
    </subcellularLocation>
</comment>
<feature type="transmembrane region" description="Helical" evidence="5">
    <location>
        <begin position="79"/>
        <end position="95"/>
    </location>
</feature>
<comment type="caution">
    <text evidence="7">The sequence shown here is derived from an EMBL/GenBank/DDBJ whole genome shotgun (WGS) entry which is preliminary data.</text>
</comment>
<dbReference type="Proteomes" id="UP000019141">
    <property type="component" value="Unassembled WGS sequence"/>
</dbReference>
<accession>W4LUE1</accession>
<evidence type="ECO:0000256" key="5">
    <source>
        <dbReference type="SAM" id="Phobius"/>
    </source>
</evidence>
<dbReference type="GO" id="GO:0016020">
    <property type="term" value="C:membrane"/>
    <property type="evidence" value="ECO:0007669"/>
    <property type="project" value="UniProtKB-SubCell"/>
</dbReference>
<dbReference type="PANTHER" id="PTHR23530">
    <property type="entry name" value="TRANSPORT PROTEIN-RELATED"/>
    <property type="match status" value="1"/>
</dbReference>
<feature type="transmembrane region" description="Helical" evidence="5">
    <location>
        <begin position="307"/>
        <end position="325"/>
    </location>
</feature>
<dbReference type="Gene3D" id="1.20.1250.20">
    <property type="entry name" value="MFS general substrate transporter like domains"/>
    <property type="match status" value="1"/>
</dbReference>
<keyword evidence="4 5" id="KW-0472">Membrane</keyword>
<evidence type="ECO:0000259" key="6">
    <source>
        <dbReference type="PROSITE" id="PS50850"/>
    </source>
</evidence>
<keyword evidence="3 5" id="KW-1133">Transmembrane helix</keyword>
<evidence type="ECO:0000256" key="4">
    <source>
        <dbReference type="ARBA" id="ARBA00023136"/>
    </source>
</evidence>
<feature type="transmembrane region" description="Helical" evidence="5">
    <location>
        <begin position="255"/>
        <end position="276"/>
    </location>
</feature>
<evidence type="ECO:0000313" key="8">
    <source>
        <dbReference type="Proteomes" id="UP000019141"/>
    </source>
</evidence>
<name>W4LUE1_ENTF1</name>
<feature type="transmembrane region" description="Helical" evidence="5">
    <location>
        <begin position="171"/>
        <end position="189"/>
    </location>
</feature>
<evidence type="ECO:0000313" key="7">
    <source>
        <dbReference type="EMBL" id="ETX01306.1"/>
    </source>
</evidence>
<reference evidence="7 8" key="1">
    <citation type="journal article" date="2014" name="Nature">
        <title>An environmental bacterial taxon with a large and distinct metabolic repertoire.</title>
        <authorList>
            <person name="Wilson M.C."/>
            <person name="Mori T."/>
            <person name="Ruckert C."/>
            <person name="Uria A.R."/>
            <person name="Helf M.J."/>
            <person name="Takada K."/>
            <person name="Gernert C."/>
            <person name="Steffens U.A."/>
            <person name="Heycke N."/>
            <person name="Schmitt S."/>
            <person name="Rinke C."/>
            <person name="Helfrich E.J."/>
            <person name="Brachmann A.O."/>
            <person name="Gurgui C."/>
            <person name="Wakimoto T."/>
            <person name="Kracht M."/>
            <person name="Crusemann M."/>
            <person name="Hentschel U."/>
            <person name="Abe I."/>
            <person name="Matsunaga S."/>
            <person name="Kalinowski J."/>
            <person name="Takeyama H."/>
            <person name="Piel J."/>
        </authorList>
    </citation>
    <scope>NUCLEOTIDE SEQUENCE [LARGE SCALE GENOMIC DNA]</scope>
    <source>
        <strain evidence="8">TSY1</strain>
    </source>
</reference>
<dbReference type="InterPro" id="IPR053160">
    <property type="entry name" value="MFS_DHA3_Transporter"/>
</dbReference>
<dbReference type="EMBL" id="AZHW01000248">
    <property type="protein sequence ID" value="ETX01306.1"/>
    <property type="molecule type" value="Genomic_DNA"/>
</dbReference>
<dbReference type="SUPFAM" id="SSF103473">
    <property type="entry name" value="MFS general substrate transporter"/>
    <property type="match status" value="1"/>
</dbReference>
<evidence type="ECO:0000256" key="1">
    <source>
        <dbReference type="ARBA" id="ARBA00004141"/>
    </source>
</evidence>
<gene>
    <name evidence="7" type="ORF">ETSY1_07895</name>
</gene>
<feature type="transmembrane region" description="Helical" evidence="5">
    <location>
        <begin position="345"/>
        <end position="364"/>
    </location>
</feature>
<feature type="transmembrane region" description="Helical" evidence="5">
    <location>
        <begin position="46"/>
        <end position="67"/>
    </location>
</feature>
<proteinExistence type="predicted"/>